<comment type="caution">
    <text evidence="2">The sequence shown here is derived from an EMBL/GenBank/DDBJ whole genome shotgun (WGS) entry which is preliminary data.</text>
</comment>
<protein>
    <recommendedName>
        <fullName evidence="4">Integral membrane protein</fullName>
    </recommendedName>
</protein>
<keyword evidence="1" id="KW-0812">Transmembrane</keyword>
<dbReference type="EMBL" id="BFBY01000007">
    <property type="protein sequence ID" value="GBG05103.1"/>
    <property type="molecule type" value="Genomic_DNA"/>
</dbReference>
<feature type="transmembrane region" description="Helical" evidence="1">
    <location>
        <begin position="21"/>
        <end position="40"/>
    </location>
</feature>
<dbReference type="AlphaFoldDB" id="A0A2Z6TAV8"/>
<evidence type="ECO:0000256" key="1">
    <source>
        <dbReference type="SAM" id="Phobius"/>
    </source>
</evidence>
<dbReference type="OrthoDB" id="2314051at2"/>
<keyword evidence="3" id="KW-1185">Reference proteome</keyword>
<keyword evidence="1" id="KW-1133">Transmembrane helix</keyword>
<evidence type="ECO:0000313" key="2">
    <source>
        <dbReference type="EMBL" id="GBG05103.1"/>
    </source>
</evidence>
<keyword evidence="1" id="KW-0472">Membrane</keyword>
<dbReference type="RefSeq" id="WP_117118433.1">
    <property type="nucleotide sequence ID" value="NZ_BFBY01000007.1"/>
</dbReference>
<sequence length="119" mass="14196">MENNENKSGIKKLNEKSFMPVIWLTLLAVVIWIICPLVHLSKVWRIGLVFFIFNSFIAYEIGHLITLRKASKWWILLFPAVFAIAVLIHFARYNLLLCIVYLCFELFGLWRDEFYREKK</sequence>
<organism evidence="2 3">
    <name type="scientific">Lactobacillus rodentium</name>
    <dbReference type="NCBI Taxonomy" id="947835"/>
    <lineage>
        <taxon>Bacteria</taxon>
        <taxon>Bacillati</taxon>
        <taxon>Bacillota</taxon>
        <taxon>Bacilli</taxon>
        <taxon>Lactobacillales</taxon>
        <taxon>Lactobacillaceae</taxon>
        <taxon>Lactobacillus</taxon>
    </lineage>
</organism>
<evidence type="ECO:0008006" key="4">
    <source>
        <dbReference type="Google" id="ProtNLM"/>
    </source>
</evidence>
<proteinExistence type="predicted"/>
<feature type="transmembrane region" description="Helical" evidence="1">
    <location>
        <begin position="46"/>
        <end position="66"/>
    </location>
</feature>
<dbReference type="Proteomes" id="UP000257317">
    <property type="component" value="Unassembled WGS sequence"/>
</dbReference>
<reference evidence="3" key="1">
    <citation type="submission" date="2018-03" db="EMBL/GenBank/DDBJ databases">
        <title>New taxa in the Lactobacillus gasseri group.</title>
        <authorList>
            <person name="Tanizawa Y."/>
            <person name="Tohno M."/>
            <person name="Endo A."/>
            <person name="Arita M."/>
        </authorList>
    </citation>
    <scope>NUCLEOTIDE SEQUENCE [LARGE SCALE GENOMIC DNA]</scope>
    <source>
        <strain evidence="3">DSM 24759</strain>
    </source>
</reference>
<name>A0A2Z6TAV8_9LACO</name>
<gene>
    <name evidence="2" type="ORF">LrDSM24759_10170</name>
</gene>
<feature type="transmembrane region" description="Helical" evidence="1">
    <location>
        <begin position="73"/>
        <end position="88"/>
    </location>
</feature>
<evidence type="ECO:0000313" key="3">
    <source>
        <dbReference type="Proteomes" id="UP000257317"/>
    </source>
</evidence>
<accession>A0A2Z6TAV8</accession>